<proteinExistence type="predicted"/>
<dbReference type="AlphaFoldDB" id="A0A1V9ESF6"/>
<accession>A0A1V9ESF6</accession>
<comment type="caution">
    <text evidence="1">The sequence shown here is derived from an EMBL/GenBank/DDBJ whole genome shotgun (WGS) entry which is preliminary data.</text>
</comment>
<reference evidence="2" key="1">
    <citation type="submission" date="2016-04" db="EMBL/GenBank/DDBJ databases">
        <authorList>
            <person name="Chen L."/>
            <person name="Zhuang W."/>
            <person name="Wang G."/>
        </authorList>
    </citation>
    <scope>NUCLEOTIDE SEQUENCE [LARGE SCALE GENOMIC DNA]</scope>
    <source>
        <strain evidence="2">208</strain>
    </source>
</reference>
<protein>
    <submittedName>
        <fullName evidence="1">Uncharacterized protein</fullName>
    </submittedName>
</protein>
<evidence type="ECO:0000313" key="2">
    <source>
        <dbReference type="Proteomes" id="UP000192276"/>
    </source>
</evidence>
<keyword evidence="2" id="KW-1185">Reference proteome</keyword>
<name>A0A1V9ESF6_9BACT</name>
<dbReference type="EMBL" id="LWBP01000230">
    <property type="protein sequence ID" value="OQP49056.1"/>
    <property type="molecule type" value="Genomic_DNA"/>
</dbReference>
<organism evidence="1 2">
    <name type="scientific">Niastella populi</name>
    <dbReference type="NCBI Taxonomy" id="550983"/>
    <lineage>
        <taxon>Bacteria</taxon>
        <taxon>Pseudomonadati</taxon>
        <taxon>Bacteroidota</taxon>
        <taxon>Chitinophagia</taxon>
        <taxon>Chitinophagales</taxon>
        <taxon>Chitinophagaceae</taxon>
        <taxon>Niastella</taxon>
    </lineage>
</organism>
<gene>
    <name evidence="1" type="ORF">A4R26_31065</name>
</gene>
<sequence length="96" mass="11692">MRPNTNDNVLTRQLYWNEPECLPYIPAARYLIENYVSAYWKHDRNDLDYVHMELTLCRYIMMETSDTPRRHLKLKWLARMLKISPILLHNDPNLPF</sequence>
<dbReference type="STRING" id="550983.A4R26_31065"/>
<dbReference type="Proteomes" id="UP000192276">
    <property type="component" value="Unassembled WGS sequence"/>
</dbReference>
<evidence type="ECO:0000313" key="1">
    <source>
        <dbReference type="EMBL" id="OQP49056.1"/>
    </source>
</evidence>